<reference evidence="1" key="1">
    <citation type="submission" date="2021-05" db="EMBL/GenBank/DDBJ databases">
        <authorList>
            <person name="Alioto T."/>
            <person name="Alioto T."/>
            <person name="Gomez Garrido J."/>
        </authorList>
    </citation>
    <scope>NUCLEOTIDE SEQUENCE</scope>
</reference>
<sequence>MSLKWCLLVGVRGTTTEFFELFRMSFKFSKSMTQKIFISAFYRGSAAKLFKNSFMFLGITYKVNINKHEQFKIKTKNRNKMAILLCQMNKVSNKNMLLNVVSELPSVVPALDIRL</sequence>
<organism evidence="1">
    <name type="scientific">Cacopsylla melanoneura</name>
    <dbReference type="NCBI Taxonomy" id="428564"/>
    <lineage>
        <taxon>Eukaryota</taxon>
        <taxon>Metazoa</taxon>
        <taxon>Ecdysozoa</taxon>
        <taxon>Arthropoda</taxon>
        <taxon>Hexapoda</taxon>
        <taxon>Insecta</taxon>
        <taxon>Pterygota</taxon>
        <taxon>Neoptera</taxon>
        <taxon>Paraneoptera</taxon>
        <taxon>Hemiptera</taxon>
        <taxon>Sternorrhyncha</taxon>
        <taxon>Psylloidea</taxon>
        <taxon>Psyllidae</taxon>
        <taxon>Psyllinae</taxon>
        <taxon>Cacopsylla</taxon>
    </lineage>
</organism>
<protein>
    <submittedName>
        <fullName evidence="1">Uncharacterized protein</fullName>
    </submittedName>
</protein>
<evidence type="ECO:0000313" key="1">
    <source>
        <dbReference type="EMBL" id="CAG6644950.1"/>
    </source>
</evidence>
<proteinExistence type="predicted"/>
<dbReference type="EMBL" id="HBUF01134494">
    <property type="protein sequence ID" value="CAG6644950.1"/>
    <property type="molecule type" value="Transcribed_RNA"/>
</dbReference>
<dbReference type="AlphaFoldDB" id="A0A8D8R5T1"/>
<accession>A0A8D8R5T1</accession>
<name>A0A8D8R5T1_9HEMI</name>